<dbReference type="InterPro" id="IPR036291">
    <property type="entry name" value="NAD(P)-bd_dom_sf"/>
</dbReference>
<dbReference type="PANTHER" id="PTHR13812:SF19">
    <property type="entry name" value="KETIMINE REDUCTASE MU-CRYSTALLIN"/>
    <property type="match status" value="1"/>
</dbReference>
<dbReference type="RefSeq" id="WP_344700701.1">
    <property type="nucleotide sequence ID" value="NZ_BAABCK010000004.1"/>
</dbReference>
<dbReference type="EMBL" id="BAABCK010000004">
    <property type="protein sequence ID" value="GAA3714373.1"/>
    <property type="molecule type" value="Genomic_DNA"/>
</dbReference>
<protein>
    <submittedName>
        <fullName evidence="1">Tyramine oxidase subunit B</fullName>
    </submittedName>
</protein>
<dbReference type="NCBIfam" id="NF004848">
    <property type="entry name" value="PRK06199.1"/>
    <property type="match status" value="1"/>
</dbReference>
<evidence type="ECO:0000313" key="1">
    <source>
        <dbReference type="EMBL" id="GAA3714373.1"/>
    </source>
</evidence>
<sequence length="374" mass="41239">MEQSRVDFLYLNEQDMIDAGVLNMHECIKEMEAVFRLLSSGDYVMGGANDNSHGMLIDFPTNPVHESMPKDGPDRRFMAMPAYLGGDYKVTGCKWYGSNIANVDKGLPRSILMMTLNDADTGAPLAYQSANLLSAWRTGAIPGVGAKYLANPDSEIFGVVGAGSIGTSSAEAILDVCENIKTVKIFDARESTAQTLKDRLSKEFTSLDIQIINTLEDAIKESDVINLATAGDANPTIEKEWIKPGALFTVSSSGDFDPEFAIEKMKLIVDNWAMYEATIDEDHYPYYNPTMGVIGRQLLDWIEEEKMDSSIITNIGDIITGKVEGRTSKDDIILYGLGGQPVYDVAWGYRVYQNALEKGIGTKLNLWDKAYQAR</sequence>
<dbReference type="InterPro" id="IPR023401">
    <property type="entry name" value="ODC_N"/>
</dbReference>
<dbReference type="InterPro" id="IPR003462">
    <property type="entry name" value="ODC_Mu_crystall"/>
</dbReference>
<dbReference type="Proteomes" id="UP001500920">
    <property type="component" value="Unassembled WGS sequence"/>
</dbReference>
<evidence type="ECO:0000313" key="2">
    <source>
        <dbReference type="Proteomes" id="UP001500920"/>
    </source>
</evidence>
<gene>
    <name evidence="1" type="ORF">GCM10022378_01390</name>
</gene>
<dbReference type="PIRSF" id="PIRSF001439">
    <property type="entry name" value="CryM"/>
    <property type="match status" value="1"/>
</dbReference>
<proteinExistence type="predicted"/>
<dbReference type="Gene3D" id="3.30.1780.10">
    <property type="entry name" value="ornithine cyclodeaminase, domain 1"/>
    <property type="match status" value="1"/>
</dbReference>
<name>A0ABP7EAC8_9STAP</name>
<reference evidence="2" key="1">
    <citation type="journal article" date="2019" name="Int. J. Syst. Evol. Microbiol.">
        <title>The Global Catalogue of Microorganisms (GCM) 10K type strain sequencing project: providing services to taxonomists for standard genome sequencing and annotation.</title>
        <authorList>
            <consortium name="The Broad Institute Genomics Platform"/>
            <consortium name="The Broad Institute Genome Sequencing Center for Infectious Disease"/>
            <person name="Wu L."/>
            <person name="Ma J."/>
        </authorList>
    </citation>
    <scope>NUCLEOTIDE SEQUENCE [LARGE SCALE GENOMIC DNA]</scope>
    <source>
        <strain evidence="2">JCM 16981</strain>
    </source>
</reference>
<organism evidence="1 2">
    <name type="scientific">Salinicoccus jeotgali</name>
    <dbReference type="NCBI Taxonomy" id="381634"/>
    <lineage>
        <taxon>Bacteria</taxon>
        <taxon>Bacillati</taxon>
        <taxon>Bacillota</taxon>
        <taxon>Bacilli</taxon>
        <taxon>Bacillales</taxon>
        <taxon>Staphylococcaceae</taxon>
        <taxon>Salinicoccus</taxon>
    </lineage>
</organism>
<keyword evidence="2" id="KW-1185">Reference proteome</keyword>
<dbReference type="SUPFAM" id="SSF51735">
    <property type="entry name" value="NAD(P)-binding Rossmann-fold domains"/>
    <property type="match status" value="1"/>
</dbReference>
<dbReference type="Gene3D" id="3.40.50.720">
    <property type="entry name" value="NAD(P)-binding Rossmann-like Domain"/>
    <property type="match status" value="1"/>
</dbReference>
<comment type="caution">
    <text evidence="1">The sequence shown here is derived from an EMBL/GenBank/DDBJ whole genome shotgun (WGS) entry which is preliminary data.</text>
</comment>
<dbReference type="Pfam" id="PF02423">
    <property type="entry name" value="OCD_Mu_crystall"/>
    <property type="match status" value="1"/>
</dbReference>
<dbReference type="PANTHER" id="PTHR13812">
    <property type="entry name" value="KETIMINE REDUCTASE MU-CRYSTALLIN"/>
    <property type="match status" value="1"/>
</dbReference>
<accession>A0ABP7EAC8</accession>